<dbReference type="EMBL" id="BMKW01000007">
    <property type="protein sequence ID" value="GGJ20110.1"/>
    <property type="molecule type" value="Genomic_DNA"/>
</dbReference>
<sequence length="87" mass="9609">MEIWFADEACIGHKDRITRRWARQGTRLAAPQDQRTASKYIFGAVCPWEGRGAAQVLPFCNCAAMNVHLAEIAAMDAPGKHAVLLLD</sequence>
<organism evidence="1 2">
    <name type="scientific">Neoroseomonas lacus</name>
    <dbReference type="NCBI Taxonomy" id="287609"/>
    <lineage>
        <taxon>Bacteria</taxon>
        <taxon>Pseudomonadati</taxon>
        <taxon>Pseudomonadota</taxon>
        <taxon>Alphaproteobacteria</taxon>
        <taxon>Acetobacterales</taxon>
        <taxon>Acetobacteraceae</taxon>
        <taxon>Neoroseomonas</taxon>
    </lineage>
</organism>
<gene>
    <name evidence="1" type="ORF">GCM10011320_29270</name>
</gene>
<comment type="caution">
    <text evidence="1">The sequence shown here is derived from an EMBL/GenBank/DDBJ whole genome shotgun (WGS) entry which is preliminary data.</text>
</comment>
<evidence type="ECO:0000313" key="1">
    <source>
        <dbReference type="EMBL" id="GGJ20110.1"/>
    </source>
</evidence>
<accession>A0A917NR32</accession>
<evidence type="ECO:0000313" key="2">
    <source>
        <dbReference type="Proteomes" id="UP000661507"/>
    </source>
</evidence>
<evidence type="ECO:0008006" key="3">
    <source>
        <dbReference type="Google" id="ProtNLM"/>
    </source>
</evidence>
<reference evidence="1" key="2">
    <citation type="submission" date="2020-09" db="EMBL/GenBank/DDBJ databases">
        <authorList>
            <person name="Sun Q."/>
            <person name="Zhou Y."/>
        </authorList>
    </citation>
    <scope>NUCLEOTIDE SEQUENCE</scope>
    <source>
        <strain evidence="1">CGMCC 1.3617</strain>
    </source>
</reference>
<name>A0A917NR32_9PROT</name>
<dbReference type="Proteomes" id="UP000661507">
    <property type="component" value="Unassembled WGS sequence"/>
</dbReference>
<protein>
    <recommendedName>
        <fullName evidence="3">Tc1-like transposase DDE domain-containing protein</fullName>
    </recommendedName>
</protein>
<dbReference type="RefSeq" id="WP_229681326.1">
    <property type="nucleotide sequence ID" value="NZ_BMKW01000007.1"/>
</dbReference>
<reference evidence="1" key="1">
    <citation type="journal article" date="2014" name="Int. J. Syst. Evol. Microbiol.">
        <title>Complete genome sequence of Corynebacterium casei LMG S-19264T (=DSM 44701T), isolated from a smear-ripened cheese.</title>
        <authorList>
            <consortium name="US DOE Joint Genome Institute (JGI-PGF)"/>
            <person name="Walter F."/>
            <person name="Albersmeier A."/>
            <person name="Kalinowski J."/>
            <person name="Ruckert C."/>
        </authorList>
    </citation>
    <scope>NUCLEOTIDE SEQUENCE</scope>
    <source>
        <strain evidence="1">CGMCC 1.3617</strain>
    </source>
</reference>
<dbReference type="AlphaFoldDB" id="A0A917NR32"/>
<proteinExistence type="predicted"/>
<keyword evidence="2" id="KW-1185">Reference proteome</keyword>